<dbReference type="PANTHER" id="PTHR24148:SF64">
    <property type="entry name" value="HETEROKARYON INCOMPATIBILITY DOMAIN-CONTAINING PROTEIN"/>
    <property type="match status" value="1"/>
</dbReference>
<evidence type="ECO:0000313" key="3">
    <source>
        <dbReference type="Proteomes" id="UP000070501"/>
    </source>
</evidence>
<protein>
    <submittedName>
        <fullName evidence="2">Heterokaryon incompatibility protein-domain-containing protein</fullName>
    </submittedName>
</protein>
<dbReference type="STRING" id="196109.A0A136IKC8"/>
<dbReference type="InterPro" id="IPR010730">
    <property type="entry name" value="HET"/>
</dbReference>
<reference evidence="3" key="1">
    <citation type="submission" date="2016-02" db="EMBL/GenBank/DDBJ databases">
        <title>Draft genome sequence of Microdochium bolleyi, a fungal endophyte of beachgrass.</title>
        <authorList>
            <consortium name="DOE Joint Genome Institute"/>
            <person name="David A.S."/>
            <person name="May G."/>
            <person name="Haridas S."/>
            <person name="Lim J."/>
            <person name="Wang M."/>
            <person name="Labutti K."/>
            <person name="Lipzen A."/>
            <person name="Barry K."/>
            <person name="Grigoriev I.V."/>
        </authorList>
    </citation>
    <scope>NUCLEOTIDE SEQUENCE [LARGE SCALE GENOMIC DNA]</scope>
    <source>
        <strain evidence="3">J235TASD1</strain>
    </source>
</reference>
<feature type="non-terminal residue" evidence="2">
    <location>
        <position position="418"/>
    </location>
</feature>
<dbReference type="AlphaFoldDB" id="A0A136IKC8"/>
<dbReference type="InParanoid" id="A0A136IKC8"/>
<proteinExistence type="predicted"/>
<evidence type="ECO:0000259" key="1">
    <source>
        <dbReference type="Pfam" id="PF06985"/>
    </source>
</evidence>
<gene>
    <name evidence="2" type="ORF">Micbo1qcDRAFT_141814</name>
</gene>
<dbReference type="OrthoDB" id="3557394at2759"/>
<sequence>MNCQPGSNAERISALTRGPLYEKLYGHRLRLVTIYPGAWADQIRCQLDTFTLHGERLKYQALSYAWGRSMSKSAISLNTYEVFVTTNLELALRLLRHATKEVVLWIDALCINQSDMAERNEQVSRMREIFEGADNVVAFLGHPWMHYPEYQKKAHLMLSQEVVDLSAQLSSASVGFQRAKAMAPSVASDLPLPAHPVIEYLHFLAHLDPGDKFMKFLLLDRQGMFRDLFEGIRILLASAWWTRAWILQEIIVPEKAMILYGTVTFTWQSFYSISASIIAKGHAERLPAEYGKPLRSLAKLAQSIEDKRREWRTGGTTSNDLYSLLRDLGGRRATDDRDHINALLSLVGNGQTSLKPNYFWNVAQVYAAATLDILNRDKGSLRVLRGDLSRKGVHNLPSWVPDWSAPFDDLDRRREELI</sequence>
<evidence type="ECO:0000313" key="2">
    <source>
        <dbReference type="EMBL" id="KXJ85079.1"/>
    </source>
</evidence>
<dbReference type="Pfam" id="PF06985">
    <property type="entry name" value="HET"/>
    <property type="match status" value="1"/>
</dbReference>
<accession>A0A136IKC8</accession>
<organism evidence="2 3">
    <name type="scientific">Microdochium bolleyi</name>
    <dbReference type="NCBI Taxonomy" id="196109"/>
    <lineage>
        <taxon>Eukaryota</taxon>
        <taxon>Fungi</taxon>
        <taxon>Dikarya</taxon>
        <taxon>Ascomycota</taxon>
        <taxon>Pezizomycotina</taxon>
        <taxon>Sordariomycetes</taxon>
        <taxon>Xylariomycetidae</taxon>
        <taxon>Xylariales</taxon>
        <taxon>Microdochiaceae</taxon>
        <taxon>Microdochium</taxon>
    </lineage>
</organism>
<name>A0A136IKC8_9PEZI</name>
<dbReference type="PANTHER" id="PTHR24148">
    <property type="entry name" value="ANKYRIN REPEAT DOMAIN-CONTAINING PROTEIN 39 HOMOLOG-RELATED"/>
    <property type="match status" value="1"/>
</dbReference>
<feature type="domain" description="Heterokaryon incompatibility" evidence="1">
    <location>
        <begin position="59"/>
        <end position="249"/>
    </location>
</feature>
<keyword evidence="3" id="KW-1185">Reference proteome</keyword>
<dbReference type="Proteomes" id="UP000070501">
    <property type="component" value="Unassembled WGS sequence"/>
</dbReference>
<dbReference type="InterPro" id="IPR052895">
    <property type="entry name" value="HetReg/Transcr_Mod"/>
</dbReference>
<dbReference type="EMBL" id="KQ964298">
    <property type="protein sequence ID" value="KXJ85079.1"/>
    <property type="molecule type" value="Genomic_DNA"/>
</dbReference>